<dbReference type="AlphaFoldDB" id="A0A1I7TP28"/>
<keyword evidence="3 8" id="KW-0328">Glycosyltransferase</keyword>
<proteinExistence type="inferred from homology"/>
<evidence type="ECO:0000256" key="7">
    <source>
        <dbReference type="ARBA" id="ARBA00023136"/>
    </source>
</evidence>
<evidence type="ECO:0000256" key="5">
    <source>
        <dbReference type="ARBA" id="ARBA00022692"/>
    </source>
</evidence>
<sequence>MKFQETYTPFADPMRNVEWRNQAGAQTDCLLQYKEVAEFVAFFDIDDILIPRLSHNYHQEFSNHFNAYPSYHSIFYNKRDVSVEKISNVTDFSFRKMFSTMKIQEEEGYGKSIVNPLKYNSTWIHHSFQLPRDKMLKIYNTEIIHIKDIMDIELNQTVPFNLPLNFGTKSDFLIREMDLKTLDMDFQSSYGDSQYRETALKMIDHNYYSPIVFNCYNESFYQPYFVEKKGFRDICPNADNCELPQRDDIKCIHSDAEYVSGPEMFPLTFHYAINPFWSEDIGCYQ</sequence>
<dbReference type="EC" id="2.4.1.-" evidence="8"/>
<evidence type="ECO:0000256" key="3">
    <source>
        <dbReference type="ARBA" id="ARBA00022676"/>
    </source>
</evidence>
<comment type="subcellular location">
    <subcellularLocation>
        <location evidence="1">Membrane</location>
        <topology evidence="1">Single-pass membrane protein</topology>
    </subcellularLocation>
</comment>
<name>A0A1I7TP28_9PELO</name>
<keyword evidence="9" id="KW-1185">Reference proteome</keyword>
<keyword evidence="5" id="KW-0812">Transmembrane</keyword>
<protein>
    <recommendedName>
        <fullName evidence="8">Glycosyltransferase family 92 protein</fullName>
        <ecNumber evidence="8">2.4.1.-</ecNumber>
    </recommendedName>
</protein>
<reference evidence="10" key="1">
    <citation type="submission" date="2016-11" db="UniProtKB">
        <authorList>
            <consortium name="WormBaseParasite"/>
        </authorList>
    </citation>
    <scope>IDENTIFICATION</scope>
</reference>
<evidence type="ECO:0000313" key="9">
    <source>
        <dbReference type="Proteomes" id="UP000095282"/>
    </source>
</evidence>
<evidence type="ECO:0000256" key="2">
    <source>
        <dbReference type="ARBA" id="ARBA00007647"/>
    </source>
</evidence>
<evidence type="ECO:0000256" key="8">
    <source>
        <dbReference type="RuleBase" id="RU366017"/>
    </source>
</evidence>
<dbReference type="eggNOG" id="KOG4735">
    <property type="taxonomic scope" value="Eukaryota"/>
</dbReference>
<keyword evidence="7" id="KW-0472">Membrane</keyword>
<organism evidence="9 10">
    <name type="scientific">Caenorhabditis tropicalis</name>
    <dbReference type="NCBI Taxonomy" id="1561998"/>
    <lineage>
        <taxon>Eukaryota</taxon>
        <taxon>Metazoa</taxon>
        <taxon>Ecdysozoa</taxon>
        <taxon>Nematoda</taxon>
        <taxon>Chromadorea</taxon>
        <taxon>Rhabditida</taxon>
        <taxon>Rhabditina</taxon>
        <taxon>Rhabditomorpha</taxon>
        <taxon>Rhabditoidea</taxon>
        <taxon>Rhabditidae</taxon>
        <taxon>Peloderinae</taxon>
        <taxon>Caenorhabditis</taxon>
    </lineage>
</organism>
<keyword evidence="6" id="KW-1133">Transmembrane helix</keyword>
<dbReference type="InterPro" id="IPR052012">
    <property type="entry name" value="GTase_92"/>
</dbReference>
<dbReference type="InterPro" id="IPR008166">
    <property type="entry name" value="Glyco_transf_92"/>
</dbReference>
<evidence type="ECO:0000313" key="10">
    <source>
        <dbReference type="WBParaSite" id="Csp11.Scaffold629.g10359.t1"/>
    </source>
</evidence>
<dbReference type="WBParaSite" id="Csp11.Scaffold629.g10359.t1">
    <property type="protein sequence ID" value="Csp11.Scaffold629.g10359.t1"/>
    <property type="gene ID" value="Csp11.Scaffold629.g10359"/>
</dbReference>
<evidence type="ECO:0000256" key="1">
    <source>
        <dbReference type="ARBA" id="ARBA00004167"/>
    </source>
</evidence>
<accession>A0A1I7TP28</accession>
<dbReference type="PANTHER" id="PTHR21645:SF19">
    <property type="entry name" value="GLYCOSYLTRANSFERASE FAMILY 92 PROTEIN R07B7.12"/>
    <property type="match status" value="1"/>
</dbReference>
<dbReference type="GO" id="GO:0016757">
    <property type="term" value="F:glycosyltransferase activity"/>
    <property type="evidence" value="ECO:0007669"/>
    <property type="project" value="UniProtKB-UniRule"/>
</dbReference>
<dbReference type="Proteomes" id="UP000095282">
    <property type="component" value="Unplaced"/>
</dbReference>
<evidence type="ECO:0000256" key="4">
    <source>
        <dbReference type="ARBA" id="ARBA00022679"/>
    </source>
</evidence>
<dbReference type="Pfam" id="PF01697">
    <property type="entry name" value="Glyco_transf_92"/>
    <property type="match status" value="1"/>
</dbReference>
<keyword evidence="4 8" id="KW-0808">Transferase</keyword>
<evidence type="ECO:0000256" key="6">
    <source>
        <dbReference type="ARBA" id="ARBA00022989"/>
    </source>
</evidence>
<comment type="similarity">
    <text evidence="2 8">Belongs to the glycosyltransferase 92 family.</text>
</comment>
<dbReference type="GO" id="GO:0016020">
    <property type="term" value="C:membrane"/>
    <property type="evidence" value="ECO:0007669"/>
    <property type="project" value="UniProtKB-SubCell"/>
</dbReference>
<dbReference type="PANTHER" id="PTHR21645">
    <property type="entry name" value="GLYCOSYLTRANSFERASE FAMILY 92 PROTEIN"/>
    <property type="match status" value="1"/>
</dbReference>